<dbReference type="Gene3D" id="1.10.1470.10">
    <property type="entry name" value="YjbJ"/>
    <property type="match status" value="1"/>
</dbReference>
<name>A0A502DR02_9BURK</name>
<dbReference type="EMBL" id="RCZI01000003">
    <property type="protein sequence ID" value="TPG27838.1"/>
    <property type="molecule type" value="Genomic_DNA"/>
</dbReference>
<comment type="similarity">
    <text evidence="1">Belongs to the UPF0337 (CsbD) family.</text>
</comment>
<feature type="domain" description="CsbD-like" evidence="2">
    <location>
        <begin position="4"/>
        <end position="55"/>
    </location>
</feature>
<dbReference type="Proteomes" id="UP000319212">
    <property type="component" value="Unassembled WGS sequence"/>
</dbReference>
<sequence length="77" mass="8978">MNKDTVEGNWKQLKGKVKEQWGKLTDDDFDVIAGKRDQLLGRIQERHGISREEAETQVKTWESAEGRTPAALWFEKY</sequence>
<gene>
    <name evidence="3" type="ORF">EAH82_13965</name>
</gene>
<accession>A0A502DR02</accession>
<protein>
    <submittedName>
        <fullName evidence="3">CsbD family protein</fullName>
    </submittedName>
</protein>
<dbReference type="PANTHER" id="PTHR34977:SF1">
    <property type="entry name" value="UPF0337 PROTEIN YJBJ"/>
    <property type="match status" value="1"/>
</dbReference>
<evidence type="ECO:0000256" key="1">
    <source>
        <dbReference type="ARBA" id="ARBA00009129"/>
    </source>
</evidence>
<evidence type="ECO:0000259" key="2">
    <source>
        <dbReference type="Pfam" id="PF05532"/>
    </source>
</evidence>
<dbReference type="PANTHER" id="PTHR34977">
    <property type="entry name" value="UPF0337 PROTEIN YJBJ"/>
    <property type="match status" value="1"/>
</dbReference>
<dbReference type="AlphaFoldDB" id="A0A502DR02"/>
<organism evidence="3 4">
    <name type="scientific">Variovorax guangxiensis</name>
    <dbReference type="NCBI Taxonomy" id="1775474"/>
    <lineage>
        <taxon>Bacteria</taxon>
        <taxon>Pseudomonadati</taxon>
        <taxon>Pseudomonadota</taxon>
        <taxon>Betaproteobacteria</taxon>
        <taxon>Burkholderiales</taxon>
        <taxon>Comamonadaceae</taxon>
        <taxon>Variovorax</taxon>
    </lineage>
</organism>
<dbReference type="InterPro" id="IPR050423">
    <property type="entry name" value="UPF0337_stress_rsp"/>
</dbReference>
<dbReference type="InterPro" id="IPR008462">
    <property type="entry name" value="CsbD"/>
</dbReference>
<dbReference type="PIRSF" id="PIRSF039008">
    <property type="entry name" value="YjbJ"/>
    <property type="match status" value="1"/>
</dbReference>
<comment type="caution">
    <text evidence="3">The sequence shown here is derived from an EMBL/GenBank/DDBJ whole genome shotgun (WGS) entry which is preliminary data.</text>
</comment>
<dbReference type="InterPro" id="IPR036629">
    <property type="entry name" value="YjbJ_sf"/>
</dbReference>
<dbReference type="OrthoDB" id="9796058at2"/>
<proteinExistence type="inferred from homology"/>
<reference evidence="3 4" key="1">
    <citation type="journal article" date="2019" name="Environ. Microbiol.">
        <title>Species interactions and distinct microbial communities in high Arctic permafrost affected cryosols are associated with the CH4 and CO2 gas fluxes.</title>
        <authorList>
            <person name="Altshuler I."/>
            <person name="Hamel J."/>
            <person name="Turney S."/>
            <person name="Magnuson E."/>
            <person name="Levesque R."/>
            <person name="Greer C."/>
            <person name="Whyte L.G."/>
        </authorList>
    </citation>
    <scope>NUCLEOTIDE SEQUENCE [LARGE SCALE GENOMIC DNA]</scope>
    <source>
        <strain evidence="3 4">S06.C</strain>
    </source>
</reference>
<dbReference type="RefSeq" id="WP_140842835.1">
    <property type="nucleotide sequence ID" value="NZ_RCZI01000003.1"/>
</dbReference>
<dbReference type="InterPro" id="IPR026042">
    <property type="entry name" value="YjbJ"/>
</dbReference>
<evidence type="ECO:0000313" key="4">
    <source>
        <dbReference type="Proteomes" id="UP000319212"/>
    </source>
</evidence>
<dbReference type="SUPFAM" id="SSF69047">
    <property type="entry name" value="Hypothetical protein YjbJ"/>
    <property type="match status" value="1"/>
</dbReference>
<evidence type="ECO:0000313" key="3">
    <source>
        <dbReference type="EMBL" id="TPG27838.1"/>
    </source>
</evidence>
<dbReference type="Pfam" id="PF05532">
    <property type="entry name" value="CsbD"/>
    <property type="match status" value="1"/>
</dbReference>